<dbReference type="AlphaFoldDB" id="A0A401PIB0"/>
<evidence type="ECO:0000313" key="3">
    <source>
        <dbReference type="Proteomes" id="UP000288216"/>
    </source>
</evidence>
<evidence type="ECO:0000313" key="2">
    <source>
        <dbReference type="EMBL" id="GCB72828.1"/>
    </source>
</evidence>
<comment type="caution">
    <text evidence="2">The sequence shown here is derived from an EMBL/GenBank/DDBJ whole genome shotgun (WGS) entry which is preliminary data.</text>
</comment>
<dbReference type="EMBL" id="BFAA01000536">
    <property type="protein sequence ID" value="GCB72828.1"/>
    <property type="molecule type" value="Genomic_DNA"/>
</dbReference>
<evidence type="ECO:0000256" key="1">
    <source>
        <dbReference type="SAM" id="MobiDB-lite"/>
    </source>
</evidence>
<sequence length="71" mass="7805">MPPQSVSHETNAVVIRISPTGSNQGTITERGTDTEADTETCTFNTDASKLPAIYNLLFLIVQNMTLKLFNF</sequence>
<organism evidence="2 3">
    <name type="scientific">Scyliorhinus torazame</name>
    <name type="common">Cloudy catshark</name>
    <name type="synonym">Catulus torazame</name>
    <dbReference type="NCBI Taxonomy" id="75743"/>
    <lineage>
        <taxon>Eukaryota</taxon>
        <taxon>Metazoa</taxon>
        <taxon>Chordata</taxon>
        <taxon>Craniata</taxon>
        <taxon>Vertebrata</taxon>
        <taxon>Chondrichthyes</taxon>
        <taxon>Elasmobranchii</taxon>
        <taxon>Galeomorphii</taxon>
        <taxon>Galeoidea</taxon>
        <taxon>Carcharhiniformes</taxon>
        <taxon>Scyliorhinidae</taxon>
        <taxon>Scyliorhinus</taxon>
    </lineage>
</organism>
<reference evidence="2 3" key="1">
    <citation type="journal article" date="2018" name="Nat. Ecol. Evol.">
        <title>Shark genomes provide insights into elasmobranch evolution and the origin of vertebrates.</title>
        <authorList>
            <person name="Hara Y"/>
            <person name="Yamaguchi K"/>
            <person name="Onimaru K"/>
            <person name="Kadota M"/>
            <person name="Koyanagi M"/>
            <person name="Keeley SD"/>
            <person name="Tatsumi K"/>
            <person name="Tanaka K"/>
            <person name="Motone F"/>
            <person name="Kageyama Y"/>
            <person name="Nozu R"/>
            <person name="Adachi N"/>
            <person name="Nishimura O"/>
            <person name="Nakagawa R"/>
            <person name="Tanegashima C"/>
            <person name="Kiyatake I"/>
            <person name="Matsumoto R"/>
            <person name="Murakumo K"/>
            <person name="Nishida K"/>
            <person name="Terakita A"/>
            <person name="Kuratani S"/>
            <person name="Sato K"/>
            <person name="Hyodo S Kuraku.S."/>
        </authorList>
    </citation>
    <scope>NUCLEOTIDE SEQUENCE [LARGE SCALE GENOMIC DNA]</scope>
</reference>
<gene>
    <name evidence="2" type="ORF">scyTo_0002210</name>
</gene>
<feature type="region of interest" description="Disordered" evidence="1">
    <location>
        <begin position="18"/>
        <end position="38"/>
    </location>
</feature>
<name>A0A401PIB0_SCYTO</name>
<feature type="compositionally biased region" description="Polar residues" evidence="1">
    <location>
        <begin position="19"/>
        <end position="29"/>
    </location>
</feature>
<accession>A0A401PIB0</accession>
<dbReference type="Proteomes" id="UP000288216">
    <property type="component" value="Unassembled WGS sequence"/>
</dbReference>
<proteinExistence type="predicted"/>
<keyword evidence="3" id="KW-1185">Reference proteome</keyword>
<protein>
    <submittedName>
        <fullName evidence="2">Uncharacterized protein</fullName>
    </submittedName>
</protein>